<dbReference type="PANTHER" id="PTHR10924:SF6">
    <property type="entry name" value="SOLUTE CARRIER FAMILY 49 MEMBER A3"/>
    <property type="match status" value="1"/>
</dbReference>
<organism evidence="7">
    <name type="scientific">Naegleria gruberi</name>
    <name type="common">Amoeba</name>
    <dbReference type="NCBI Taxonomy" id="5762"/>
    <lineage>
        <taxon>Eukaryota</taxon>
        <taxon>Discoba</taxon>
        <taxon>Heterolobosea</taxon>
        <taxon>Tetramitia</taxon>
        <taxon>Eutetramitia</taxon>
        <taxon>Vahlkampfiidae</taxon>
        <taxon>Naegleria</taxon>
    </lineage>
</organism>
<evidence type="ECO:0000313" key="7">
    <source>
        <dbReference type="Proteomes" id="UP000006671"/>
    </source>
</evidence>
<evidence type="ECO:0000256" key="1">
    <source>
        <dbReference type="ARBA" id="ARBA00004141"/>
    </source>
</evidence>
<name>D2VXU8_NAEGR</name>
<dbReference type="AlphaFoldDB" id="D2VXU8"/>
<dbReference type="InterPro" id="IPR036259">
    <property type="entry name" value="MFS_trans_sf"/>
</dbReference>
<dbReference type="GO" id="GO:0022857">
    <property type="term" value="F:transmembrane transporter activity"/>
    <property type="evidence" value="ECO:0007669"/>
    <property type="project" value="InterPro"/>
</dbReference>
<feature type="transmembrane region" description="Helical" evidence="5">
    <location>
        <begin position="92"/>
        <end position="116"/>
    </location>
</feature>
<evidence type="ECO:0000256" key="4">
    <source>
        <dbReference type="ARBA" id="ARBA00023136"/>
    </source>
</evidence>
<dbReference type="SUPFAM" id="SSF103473">
    <property type="entry name" value="MFS general substrate transporter"/>
    <property type="match status" value="1"/>
</dbReference>
<feature type="transmembrane region" description="Helical" evidence="5">
    <location>
        <begin position="349"/>
        <end position="370"/>
    </location>
</feature>
<comment type="subcellular location">
    <subcellularLocation>
        <location evidence="1">Membrane</location>
        <topology evidence="1">Multi-pass membrane protein</topology>
    </subcellularLocation>
</comment>
<dbReference type="RefSeq" id="XP_002671098.1">
    <property type="nucleotide sequence ID" value="XM_002671052.1"/>
</dbReference>
<feature type="transmembrane region" description="Helical" evidence="5">
    <location>
        <begin position="282"/>
        <end position="304"/>
    </location>
</feature>
<dbReference type="EMBL" id="GG738908">
    <property type="protein sequence ID" value="EFC38354.1"/>
    <property type="molecule type" value="Genomic_DNA"/>
</dbReference>
<keyword evidence="3 5" id="KW-1133">Transmembrane helix</keyword>
<feature type="transmembrane region" description="Helical" evidence="5">
    <location>
        <begin position="55"/>
        <end position="85"/>
    </location>
</feature>
<evidence type="ECO:0000256" key="2">
    <source>
        <dbReference type="ARBA" id="ARBA00022692"/>
    </source>
</evidence>
<dbReference type="GeneID" id="8858186"/>
<feature type="transmembrane region" description="Helical" evidence="5">
    <location>
        <begin position="28"/>
        <end position="49"/>
    </location>
</feature>
<feature type="transmembrane region" description="Helical" evidence="5">
    <location>
        <begin position="128"/>
        <end position="152"/>
    </location>
</feature>
<keyword evidence="7" id="KW-1185">Reference proteome</keyword>
<accession>D2VXU8</accession>
<evidence type="ECO:0000256" key="3">
    <source>
        <dbReference type="ARBA" id="ARBA00022989"/>
    </source>
</evidence>
<evidence type="ECO:0000313" key="6">
    <source>
        <dbReference type="EMBL" id="EFC38354.1"/>
    </source>
</evidence>
<dbReference type="InterPro" id="IPR011701">
    <property type="entry name" value="MFS"/>
</dbReference>
<dbReference type="Proteomes" id="UP000006671">
    <property type="component" value="Unassembled WGS sequence"/>
</dbReference>
<keyword evidence="2 5" id="KW-0812">Transmembrane</keyword>
<dbReference type="PANTHER" id="PTHR10924">
    <property type="entry name" value="MAJOR FACILITATOR SUPERFAMILY PROTEIN-RELATED"/>
    <property type="match status" value="1"/>
</dbReference>
<dbReference type="InParanoid" id="D2VXU8"/>
<evidence type="ECO:0000256" key="5">
    <source>
        <dbReference type="SAM" id="Phobius"/>
    </source>
</evidence>
<dbReference type="OMA" id="MNAVAFF"/>
<protein>
    <submittedName>
        <fullName evidence="6">Predicted protein</fullName>
    </submittedName>
</protein>
<proteinExistence type="predicted"/>
<dbReference type="eggNOG" id="KOG2563">
    <property type="taxonomic scope" value="Eukaryota"/>
</dbReference>
<feature type="transmembrane region" description="Helical" evidence="5">
    <location>
        <begin position="257"/>
        <end position="275"/>
    </location>
</feature>
<feature type="transmembrane region" description="Helical" evidence="5">
    <location>
        <begin position="316"/>
        <end position="337"/>
    </location>
</feature>
<dbReference type="OrthoDB" id="422206at2759"/>
<feature type="transmembrane region" description="Helical" evidence="5">
    <location>
        <begin position="217"/>
        <end position="237"/>
    </location>
</feature>
<dbReference type="Pfam" id="PF07690">
    <property type="entry name" value="MFS_1"/>
    <property type="match status" value="1"/>
</dbReference>
<dbReference type="GO" id="GO:0016020">
    <property type="term" value="C:membrane"/>
    <property type="evidence" value="ECO:0007669"/>
    <property type="project" value="UniProtKB-SubCell"/>
</dbReference>
<gene>
    <name evidence="6" type="ORF">NAEGRDRAFT_53112</name>
</gene>
<feature type="transmembrane region" description="Helical" evidence="5">
    <location>
        <begin position="382"/>
        <end position="401"/>
    </location>
</feature>
<dbReference type="Gene3D" id="1.20.1250.20">
    <property type="entry name" value="MFS general substrate transporter like domains"/>
    <property type="match status" value="2"/>
</dbReference>
<reference evidence="6 7" key="1">
    <citation type="journal article" date="2010" name="Cell">
        <title>The genome of Naegleria gruberi illuminates early eukaryotic versatility.</title>
        <authorList>
            <person name="Fritz-Laylin L.K."/>
            <person name="Prochnik S.E."/>
            <person name="Ginger M.L."/>
            <person name="Dacks J.B."/>
            <person name="Carpenter M.L."/>
            <person name="Field M.C."/>
            <person name="Kuo A."/>
            <person name="Paredez A."/>
            <person name="Chapman J."/>
            <person name="Pham J."/>
            <person name="Shu S."/>
            <person name="Neupane R."/>
            <person name="Cipriano M."/>
            <person name="Mancuso J."/>
            <person name="Tu H."/>
            <person name="Salamov A."/>
            <person name="Lindquist E."/>
            <person name="Shapiro H."/>
            <person name="Lucas S."/>
            <person name="Grigoriev I.V."/>
            <person name="Cande W.Z."/>
            <person name="Fulton C."/>
            <person name="Rokhsar D.S."/>
            <person name="Dawson S.C."/>
        </authorList>
    </citation>
    <scope>NUCLEOTIDE SEQUENCE [LARGE SCALE GENOMIC DNA]</scope>
    <source>
        <strain evidence="6 7">NEG-M</strain>
    </source>
</reference>
<sequence length="413" mass="45061">MMTLIYMILNIPASITGSFLTKKFGLRFGMILVAWLNFIGGCIRCLGYKKGNETFFWIAFGGQIFCALAQPLALNSATLLAFNWFGEKERTVVSVVSVLMAIFGGGASFAIGPSLLTAGSTDMSGSEFGMLTFLGAQVLIATMNLLLVVVFFKANPPTPPILLKSSKSEETIASINSEPAMEDESSRKNDETLSLIDIGTKQTFFEGVKSIITDIHFINLALAFTFVNSVFSSFASILNQVIQSKGYTPFDGSKFNIIMMVCSVIGSIVMGILFDKTKRYKLIAMMSSLLATFGFACFATVMIWNRSDFLFGMGLFSHLFIGLFAIPTLPLIAQMIADVTFPVLPSTSAALAGGFGTVCAGIYLIIINFIQEYVSNETSSIVILWMDVGMMLMCFIMLSLFRGKFKRTLSEKS</sequence>
<dbReference type="KEGG" id="ngr:NAEGRDRAFT_53112"/>
<dbReference type="VEuPathDB" id="AmoebaDB:NAEGRDRAFT_53112"/>
<dbReference type="InterPro" id="IPR049680">
    <property type="entry name" value="FLVCR1-2_SLC49-like"/>
</dbReference>
<keyword evidence="4 5" id="KW-0472">Membrane</keyword>